<sequence>MNLLRHCETLSAIETRLSLLKMSIMRYADKDRCCFFPGKVLDEMEGVCRFIRLNQGVPIRPYDILHELRDISSMAMEHFEENILPSLHLKSDLGNSWLPSELSSPSISQARGPIPLDELRAVSTFKRHQLNQLAQHSCQLANTVSSFIFLLEFIYTQWLIIGFEYTGFSLSLFHRSL</sequence>
<evidence type="ECO:0000313" key="1">
    <source>
        <dbReference type="EMBL" id="VDP53101.1"/>
    </source>
</evidence>
<accession>A0A183P711</accession>
<protein>
    <submittedName>
        <fullName evidence="1">Uncharacterized protein</fullName>
    </submittedName>
</protein>
<dbReference type="AlphaFoldDB" id="A0A183P711"/>
<reference evidence="1 2" key="1">
    <citation type="submission" date="2018-11" db="EMBL/GenBank/DDBJ databases">
        <authorList>
            <consortium name="Pathogen Informatics"/>
        </authorList>
    </citation>
    <scope>NUCLEOTIDE SEQUENCE [LARGE SCALE GENOMIC DNA]</scope>
    <source>
        <strain>Denwood</strain>
        <strain evidence="2">Zambia</strain>
    </source>
</reference>
<dbReference type="PANTHER" id="PTHR13252:SF9">
    <property type="entry name" value="F-BOX ONLY PROTEIN 28"/>
    <property type="match status" value="1"/>
</dbReference>
<dbReference type="GO" id="GO:0000209">
    <property type="term" value="P:protein polyubiquitination"/>
    <property type="evidence" value="ECO:0007669"/>
    <property type="project" value="TreeGrafter"/>
</dbReference>
<gene>
    <name evidence="1" type="ORF">SMTD_LOCUS10147</name>
</gene>
<dbReference type="STRING" id="31246.A0A183P711"/>
<proteinExistence type="predicted"/>
<name>A0A183P711_9TREM</name>
<evidence type="ECO:0000313" key="2">
    <source>
        <dbReference type="Proteomes" id="UP000269396"/>
    </source>
</evidence>
<dbReference type="Proteomes" id="UP000269396">
    <property type="component" value="Unassembled WGS sequence"/>
</dbReference>
<dbReference type="PANTHER" id="PTHR13252">
    <property type="entry name" value="F-BOX ONLY PROTEIN 28"/>
    <property type="match status" value="1"/>
</dbReference>
<keyword evidence="2" id="KW-1185">Reference proteome</keyword>
<dbReference type="InterPro" id="IPR039719">
    <property type="entry name" value="FBXO28"/>
</dbReference>
<organism evidence="1 2">
    <name type="scientific">Schistosoma mattheei</name>
    <dbReference type="NCBI Taxonomy" id="31246"/>
    <lineage>
        <taxon>Eukaryota</taxon>
        <taxon>Metazoa</taxon>
        <taxon>Spiralia</taxon>
        <taxon>Lophotrochozoa</taxon>
        <taxon>Platyhelminthes</taxon>
        <taxon>Trematoda</taxon>
        <taxon>Digenea</taxon>
        <taxon>Strigeidida</taxon>
        <taxon>Schistosomatoidea</taxon>
        <taxon>Schistosomatidae</taxon>
        <taxon>Schistosoma</taxon>
    </lineage>
</organism>
<dbReference type="EMBL" id="UZAL01030305">
    <property type="protein sequence ID" value="VDP53101.1"/>
    <property type="molecule type" value="Genomic_DNA"/>
</dbReference>